<reference evidence="1" key="1">
    <citation type="submission" date="2022-08" db="EMBL/GenBank/DDBJ databases">
        <authorList>
            <person name="Kallberg Y."/>
            <person name="Tangrot J."/>
            <person name="Rosling A."/>
        </authorList>
    </citation>
    <scope>NUCLEOTIDE SEQUENCE</scope>
    <source>
        <strain evidence="1">Wild A</strain>
    </source>
</reference>
<gene>
    <name evidence="1" type="ORF">FWILDA_LOCUS13169</name>
</gene>
<accession>A0A9W4T039</accession>
<dbReference type="InterPro" id="IPR036397">
    <property type="entry name" value="RNaseH_sf"/>
</dbReference>
<dbReference type="AlphaFoldDB" id="A0A9W4T039"/>
<keyword evidence="2" id="KW-1185">Reference proteome</keyword>
<dbReference type="OrthoDB" id="2416077at2759"/>
<evidence type="ECO:0000313" key="1">
    <source>
        <dbReference type="EMBL" id="CAI2187614.1"/>
    </source>
</evidence>
<protein>
    <submittedName>
        <fullName evidence="1">9157_t:CDS:1</fullName>
    </submittedName>
</protein>
<dbReference type="Gene3D" id="3.30.420.10">
    <property type="entry name" value="Ribonuclease H-like superfamily/Ribonuclease H"/>
    <property type="match status" value="1"/>
</dbReference>
<dbReference type="GO" id="GO:0003676">
    <property type="term" value="F:nucleic acid binding"/>
    <property type="evidence" value="ECO:0007669"/>
    <property type="project" value="InterPro"/>
</dbReference>
<dbReference type="EMBL" id="CAMKVN010004715">
    <property type="protein sequence ID" value="CAI2187614.1"/>
    <property type="molecule type" value="Genomic_DNA"/>
</dbReference>
<organism evidence="1 2">
    <name type="scientific">Funneliformis geosporum</name>
    <dbReference type="NCBI Taxonomy" id="1117311"/>
    <lineage>
        <taxon>Eukaryota</taxon>
        <taxon>Fungi</taxon>
        <taxon>Fungi incertae sedis</taxon>
        <taxon>Mucoromycota</taxon>
        <taxon>Glomeromycotina</taxon>
        <taxon>Glomeromycetes</taxon>
        <taxon>Glomerales</taxon>
        <taxon>Glomeraceae</taxon>
        <taxon>Funneliformis</taxon>
    </lineage>
</organism>
<name>A0A9W4T039_9GLOM</name>
<proteinExistence type="predicted"/>
<dbReference type="Proteomes" id="UP001153678">
    <property type="component" value="Unassembled WGS sequence"/>
</dbReference>
<evidence type="ECO:0000313" key="2">
    <source>
        <dbReference type="Proteomes" id="UP001153678"/>
    </source>
</evidence>
<sequence length="124" mass="14508">MIGKRNEKILWSDESRFALFKSDGYARVWHKAGEAYNNNCIQFILKFSGGSVMFWGCFSWYDVGPLVVVEQTLNSEEYVNVLSNNFIPWVRNYPNLIFQQDGASCYTSSYTTWWIESHRILVLN</sequence>
<comment type="caution">
    <text evidence="1">The sequence shown here is derived from an EMBL/GenBank/DDBJ whole genome shotgun (WGS) entry which is preliminary data.</text>
</comment>